<evidence type="ECO:0000256" key="6">
    <source>
        <dbReference type="SAM" id="Phobius"/>
    </source>
</evidence>
<dbReference type="GO" id="GO:0005886">
    <property type="term" value="C:plasma membrane"/>
    <property type="evidence" value="ECO:0007669"/>
    <property type="project" value="UniProtKB-SubCell"/>
</dbReference>
<dbReference type="OrthoDB" id="9792579at2"/>
<reference evidence="8" key="1">
    <citation type="submission" date="2016-11" db="EMBL/GenBank/DDBJ databases">
        <title>Mesorhizobium oceanicum sp. nov., isolated from deep seawater in South China Sea.</title>
        <authorList>
            <person name="Fu G.-Y."/>
        </authorList>
    </citation>
    <scope>NUCLEOTIDE SEQUENCE [LARGE SCALE GENOMIC DNA]</scope>
    <source>
        <strain evidence="8">B7</strain>
    </source>
</reference>
<evidence type="ECO:0000256" key="5">
    <source>
        <dbReference type="ARBA" id="ARBA00023136"/>
    </source>
</evidence>
<keyword evidence="8" id="KW-1185">Reference proteome</keyword>
<protein>
    <submittedName>
        <fullName evidence="7">ABC transporter permease</fullName>
    </submittedName>
</protein>
<sequence length="299" mass="31118">MIDNIIHAAIVMTTPLLLAALGGLINRVGGIVNIGLDSMMLAGALVGLIVASESGNWMAALVGAAAIGALLGLLMSLAVTRLEANEIIVGLGFNIAVAGLVRFFLKSAYGTSGTLNLPDVARLPEIVIPGVADVPILGALLSGHDPLTWAAWIMVPATAWFLRRVRLGLRLRAAGAAPQAARALGLAPLNLRDASTVFAGAMSGLAGVYLSIGVVGIFNEGITAGRGFIALAAFYFGRNHPWPTALGALLFGFFDAFQIRMQGRGVPAELVQILPYAMVIVVLTVMGITMRRSRARGRS</sequence>
<evidence type="ECO:0000256" key="4">
    <source>
        <dbReference type="ARBA" id="ARBA00022989"/>
    </source>
</evidence>
<proteinExistence type="predicted"/>
<dbReference type="AlphaFoldDB" id="A0A1L3SVK9"/>
<feature type="transmembrane region" description="Helical" evidence="6">
    <location>
        <begin position="6"/>
        <end position="24"/>
    </location>
</feature>
<feature type="transmembrane region" description="Helical" evidence="6">
    <location>
        <begin position="31"/>
        <end position="51"/>
    </location>
</feature>
<dbReference type="RefSeq" id="WP_072606861.1">
    <property type="nucleotide sequence ID" value="NZ_CP018171.1"/>
</dbReference>
<feature type="transmembrane region" description="Helical" evidence="6">
    <location>
        <begin position="87"/>
        <end position="105"/>
    </location>
</feature>
<keyword evidence="5 6" id="KW-0472">Membrane</keyword>
<evidence type="ECO:0000313" key="8">
    <source>
        <dbReference type="Proteomes" id="UP000182840"/>
    </source>
</evidence>
<feature type="transmembrane region" description="Helical" evidence="6">
    <location>
        <begin position="196"/>
        <end position="215"/>
    </location>
</feature>
<dbReference type="InterPro" id="IPR001851">
    <property type="entry name" value="ABC_transp_permease"/>
</dbReference>
<dbReference type="PANTHER" id="PTHR43370:SF2">
    <property type="entry name" value="ABC TRANSPORTER PERMEASE PROTEIN"/>
    <property type="match status" value="1"/>
</dbReference>
<evidence type="ECO:0000313" key="7">
    <source>
        <dbReference type="EMBL" id="APH73391.1"/>
    </source>
</evidence>
<feature type="transmembrane region" description="Helical" evidence="6">
    <location>
        <begin position="57"/>
        <end position="80"/>
    </location>
</feature>
<accession>A0A1L3SVK9</accession>
<evidence type="ECO:0000256" key="2">
    <source>
        <dbReference type="ARBA" id="ARBA00022475"/>
    </source>
</evidence>
<dbReference type="KEGG" id="meso:BSQ44_19930"/>
<dbReference type="PANTHER" id="PTHR43370">
    <property type="entry name" value="SUGAR ABC TRANSPORTER INTEGRAL MEMBRANE PROTEIN-RELATED"/>
    <property type="match status" value="1"/>
</dbReference>
<keyword evidence="3 6" id="KW-0812">Transmembrane</keyword>
<gene>
    <name evidence="7" type="ORF">BSQ44_19930</name>
</gene>
<evidence type="ECO:0000256" key="3">
    <source>
        <dbReference type="ARBA" id="ARBA00022692"/>
    </source>
</evidence>
<dbReference type="Proteomes" id="UP000182840">
    <property type="component" value="Chromosome"/>
</dbReference>
<dbReference type="CDD" id="cd06580">
    <property type="entry name" value="TM_PBP1_transp_TpRbsC_like"/>
    <property type="match status" value="1"/>
</dbReference>
<feature type="transmembrane region" description="Helical" evidence="6">
    <location>
        <begin position="273"/>
        <end position="290"/>
    </location>
</feature>
<keyword evidence="2" id="KW-1003">Cell membrane</keyword>
<comment type="subcellular location">
    <subcellularLocation>
        <location evidence="1">Cell membrane</location>
        <topology evidence="1">Multi-pass membrane protein</topology>
    </subcellularLocation>
</comment>
<dbReference type="STRING" id="1670800.BSQ44_19930"/>
<name>A0A1L3SVK9_9HYPH</name>
<organism evidence="7 8">
    <name type="scientific">Aquibium oceanicum</name>
    <dbReference type="NCBI Taxonomy" id="1670800"/>
    <lineage>
        <taxon>Bacteria</taxon>
        <taxon>Pseudomonadati</taxon>
        <taxon>Pseudomonadota</taxon>
        <taxon>Alphaproteobacteria</taxon>
        <taxon>Hyphomicrobiales</taxon>
        <taxon>Phyllobacteriaceae</taxon>
        <taxon>Aquibium</taxon>
    </lineage>
</organism>
<dbReference type="EMBL" id="CP018171">
    <property type="protein sequence ID" value="APH73391.1"/>
    <property type="molecule type" value="Genomic_DNA"/>
</dbReference>
<evidence type="ECO:0000256" key="1">
    <source>
        <dbReference type="ARBA" id="ARBA00004651"/>
    </source>
</evidence>
<keyword evidence="4 6" id="KW-1133">Transmembrane helix</keyword>
<dbReference type="Pfam" id="PF02653">
    <property type="entry name" value="BPD_transp_2"/>
    <property type="match status" value="1"/>
</dbReference>
<dbReference type="GO" id="GO:0022857">
    <property type="term" value="F:transmembrane transporter activity"/>
    <property type="evidence" value="ECO:0007669"/>
    <property type="project" value="InterPro"/>
</dbReference>